<sequence>MAPQLVSLLERALVWESAVGWTPECLDEGPSMLPRYHNAGFSCLSMTIGADWDRPEPTLRHFAQQRRYFENRSDLCRIVDSVEDIRAAKRDGKLGIGFHLQGASPLGYDPALIDTWYRLGIRWMILCYNTRNPLGDGCHEPENAGLSLLGRAFVAEANRVGMLLDVSHAGIRTSLDIVELSDKPVIASHSSARAIKNHERNVTDEQIRAIAAKGGVVGINSIGAFLTDDNSSGVGAVMRHIDHIAQLVGPQHVGLGLDTVFYQPFMTKLYDSGPLMAQRGYPRPPWADVKPEALPDLVEALDRHGYDETAILGILGENFLRVAAQTWRPTQQRTDA</sequence>
<dbReference type="PANTHER" id="PTHR10443:SF12">
    <property type="entry name" value="DIPEPTIDASE"/>
    <property type="match status" value="1"/>
</dbReference>
<evidence type="ECO:0000313" key="2">
    <source>
        <dbReference type="Proteomes" id="UP000186141"/>
    </source>
</evidence>
<name>A0A1N7QFJ3_9RHOB</name>
<dbReference type="RefSeq" id="WP_144039006.1">
    <property type="nucleotide sequence ID" value="NZ_BMEH01000010.1"/>
</dbReference>
<dbReference type="InterPro" id="IPR008257">
    <property type="entry name" value="Pept_M19"/>
</dbReference>
<dbReference type="PANTHER" id="PTHR10443">
    <property type="entry name" value="MICROSOMAL DIPEPTIDASE"/>
    <property type="match status" value="1"/>
</dbReference>
<proteinExistence type="predicted"/>
<gene>
    <name evidence="1" type="ORF">SAMN05421774_11041</name>
</gene>
<organism evidence="1 2">
    <name type="scientific">Gemmobacter megaterium</name>
    <dbReference type="NCBI Taxonomy" id="1086013"/>
    <lineage>
        <taxon>Bacteria</taxon>
        <taxon>Pseudomonadati</taxon>
        <taxon>Pseudomonadota</taxon>
        <taxon>Alphaproteobacteria</taxon>
        <taxon>Rhodobacterales</taxon>
        <taxon>Paracoccaceae</taxon>
        <taxon>Gemmobacter</taxon>
    </lineage>
</organism>
<accession>A0A1N7QFJ3</accession>
<dbReference type="SUPFAM" id="SSF51556">
    <property type="entry name" value="Metallo-dependent hydrolases"/>
    <property type="match status" value="1"/>
</dbReference>
<dbReference type="Proteomes" id="UP000186141">
    <property type="component" value="Unassembled WGS sequence"/>
</dbReference>
<dbReference type="AlphaFoldDB" id="A0A1N7QFJ3"/>
<reference evidence="1 2" key="1">
    <citation type="submission" date="2017-01" db="EMBL/GenBank/DDBJ databases">
        <authorList>
            <person name="Mah S.A."/>
            <person name="Swanson W.J."/>
            <person name="Moy G.W."/>
            <person name="Vacquier V.D."/>
        </authorList>
    </citation>
    <scope>NUCLEOTIDE SEQUENCE [LARGE SCALE GENOMIC DNA]</scope>
    <source>
        <strain evidence="1 2">DSM 26375</strain>
    </source>
</reference>
<dbReference type="InterPro" id="IPR032466">
    <property type="entry name" value="Metal_Hydrolase"/>
</dbReference>
<protein>
    <submittedName>
        <fullName evidence="1">Membrane dipeptidase</fullName>
    </submittedName>
</protein>
<dbReference type="EMBL" id="FTOT01000010">
    <property type="protein sequence ID" value="SIT21632.1"/>
    <property type="molecule type" value="Genomic_DNA"/>
</dbReference>
<dbReference type="GO" id="GO:0006508">
    <property type="term" value="P:proteolysis"/>
    <property type="evidence" value="ECO:0007669"/>
    <property type="project" value="InterPro"/>
</dbReference>
<dbReference type="OrthoDB" id="9804920at2"/>
<dbReference type="GO" id="GO:0070573">
    <property type="term" value="F:metallodipeptidase activity"/>
    <property type="evidence" value="ECO:0007669"/>
    <property type="project" value="InterPro"/>
</dbReference>
<keyword evidence="2" id="KW-1185">Reference proteome</keyword>
<dbReference type="Pfam" id="PF01244">
    <property type="entry name" value="Peptidase_M19"/>
    <property type="match status" value="1"/>
</dbReference>
<dbReference type="PROSITE" id="PS51365">
    <property type="entry name" value="RENAL_DIPEPTIDASE_2"/>
    <property type="match status" value="1"/>
</dbReference>
<dbReference type="STRING" id="1086013.SAMN05421774_11041"/>
<evidence type="ECO:0000313" key="1">
    <source>
        <dbReference type="EMBL" id="SIT21632.1"/>
    </source>
</evidence>
<dbReference type="Gene3D" id="3.20.20.140">
    <property type="entry name" value="Metal-dependent hydrolases"/>
    <property type="match status" value="1"/>
</dbReference>